<dbReference type="SUPFAM" id="SSF46689">
    <property type="entry name" value="Homeodomain-like"/>
    <property type="match status" value="1"/>
</dbReference>
<feature type="compositionally biased region" description="Polar residues" evidence="2">
    <location>
        <begin position="448"/>
        <end position="460"/>
    </location>
</feature>
<organism evidence="4 5">
    <name type="scientific">Brachionus calyciflorus</name>
    <dbReference type="NCBI Taxonomy" id="104777"/>
    <lineage>
        <taxon>Eukaryota</taxon>
        <taxon>Metazoa</taxon>
        <taxon>Spiralia</taxon>
        <taxon>Gnathifera</taxon>
        <taxon>Rotifera</taxon>
        <taxon>Eurotatoria</taxon>
        <taxon>Monogononta</taxon>
        <taxon>Pseudotrocha</taxon>
        <taxon>Ploima</taxon>
        <taxon>Brachionidae</taxon>
        <taxon>Brachionus</taxon>
    </lineage>
</organism>
<feature type="region of interest" description="Disordered" evidence="2">
    <location>
        <begin position="448"/>
        <end position="546"/>
    </location>
</feature>
<dbReference type="GO" id="GO:0003677">
    <property type="term" value="F:DNA binding"/>
    <property type="evidence" value="ECO:0007669"/>
    <property type="project" value="UniProtKB-KW"/>
</dbReference>
<dbReference type="PROSITE" id="PS51253">
    <property type="entry name" value="HTH_CENPB"/>
    <property type="match status" value="1"/>
</dbReference>
<dbReference type="Pfam" id="PF03221">
    <property type="entry name" value="HTH_Tnp_Tc5"/>
    <property type="match status" value="1"/>
</dbReference>
<evidence type="ECO:0000259" key="3">
    <source>
        <dbReference type="PROSITE" id="PS51253"/>
    </source>
</evidence>
<dbReference type="SMART" id="SM00674">
    <property type="entry name" value="CENPB"/>
    <property type="match status" value="1"/>
</dbReference>
<accession>A0A814N130</accession>
<dbReference type="PANTHER" id="PTHR19303">
    <property type="entry name" value="TRANSPOSON"/>
    <property type="match status" value="1"/>
</dbReference>
<name>A0A814N130_9BILA</name>
<reference evidence="4" key="1">
    <citation type="submission" date="2021-02" db="EMBL/GenBank/DDBJ databases">
        <authorList>
            <person name="Nowell W R."/>
        </authorList>
    </citation>
    <scope>NUCLEOTIDE SEQUENCE</scope>
    <source>
        <strain evidence="4">Ploen Becks lab</strain>
    </source>
</reference>
<feature type="compositionally biased region" description="Polar residues" evidence="2">
    <location>
        <begin position="521"/>
        <end position="546"/>
    </location>
</feature>
<feature type="compositionally biased region" description="Polar residues" evidence="2">
    <location>
        <begin position="1"/>
        <end position="26"/>
    </location>
</feature>
<evidence type="ECO:0000256" key="1">
    <source>
        <dbReference type="ARBA" id="ARBA00023125"/>
    </source>
</evidence>
<dbReference type="Proteomes" id="UP000663879">
    <property type="component" value="Unassembled WGS sequence"/>
</dbReference>
<evidence type="ECO:0000313" key="5">
    <source>
        <dbReference type="Proteomes" id="UP000663879"/>
    </source>
</evidence>
<gene>
    <name evidence="4" type="ORF">OXX778_LOCUS20428</name>
</gene>
<dbReference type="AlphaFoldDB" id="A0A814N130"/>
<dbReference type="Gene3D" id="1.10.10.60">
    <property type="entry name" value="Homeodomain-like"/>
    <property type="match status" value="1"/>
</dbReference>
<keyword evidence="5" id="KW-1185">Reference proteome</keyword>
<proteinExistence type="predicted"/>
<feature type="compositionally biased region" description="Low complexity" evidence="2">
    <location>
        <begin position="466"/>
        <end position="520"/>
    </location>
</feature>
<dbReference type="InterPro" id="IPR006600">
    <property type="entry name" value="HTH_CenpB_DNA-bd_dom"/>
</dbReference>
<dbReference type="InterPro" id="IPR036397">
    <property type="entry name" value="RNaseH_sf"/>
</dbReference>
<comment type="caution">
    <text evidence="4">The sequence shown here is derived from an EMBL/GenBank/DDBJ whole genome shotgun (WGS) entry which is preliminary data.</text>
</comment>
<dbReference type="Gene3D" id="3.30.420.10">
    <property type="entry name" value="Ribonuclease H-like superfamily/Ribonuclease H"/>
    <property type="match status" value="1"/>
</dbReference>
<protein>
    <recommendedName>
        <fullName evidence="3">HTH CENPB-type domain-containing protein</fullName>
    </recommendedName>
</protein>
<dbReference type="OrthoDB" id="89669at2759"/>
<dbReference type="InterPro" id="IPR050863">
    <property type="entry name" value="CenT-Element_Derived"/>
</dbReference>
<dbReference type="InterPro" id="IPR009057">
    <property type="entry name" value="Homeodomain-like_sf"/>
</dbReference>
<dbReference type="PANTHER" id="PTHR19303:SF73">
    <property type="entry name" value="PROTEIN PDC2"/>
    <property type="match status" value="1"/>
</dbReference>
<keyword evidence="1" id="KW-0238">DNA-binding</keyword>
<dbReference type="GO" id="GO:0005634">
    <property type="term" value="C:nucleus"/>
    <property type="evidence" value="ECO:0007669"/>
    <property type="project" value="TreeGrafter"/>
</dbReference>
<feature type="region of interest" description="Disordered" evidence="2">
    <location>
        <begin position="1"/>
        <end position="33"/>
    </location>
</feature>
<evidence type="ECO:0000313" key="4">
    <source>
        <dbReference type="EMBL" id="CAF1085979.1"/>
    </source>
</evidence>
<sequence>MNNESSNLDESVSTEPECSHPQTESGSTKKHRIRRTLHFKKKVISFHKNGNSINKTALEFQLDRRVVSRWIKVETKIINTKLQRNRFAVSSEKNNAMYPAMENQLANWISEKRNLGCCITAHSIKSKAIECFNELYKNTEEGMYEFQCSNGWLNNFLKRKNFTLRRITTSGRELPKDSINIIKSFFTECQKVTNESDFEPEILFNMDETTIYLDFPTNFTYESKGAKRVKATTCGGEKAKISAAFTASAAGDKLPIFILVPRKTDMPNYTPPDNVLIVYKDGATFDENTICSFTRKVLATHKELKDLPKIKLVLDSASCHQTTKVKDSFLECGIETLFIPPRMTNLLQQADQEPIPRFGNSKSPGYAKCIEWLSDIWRELNSELIAKSFIHCGISNQFDLLKSLAHFLKNNIIINDYVEDIDESDEIDEQFSTDDRVVFTEPILNDQTAISASSGPSTEASPPLPSTQTSPSMPSTEATPSLPITQSSPSLQSTQSLPSLLSTEARSSISSSQSSQSLPSTEATPYIPSSNATPSMPLTNSTSSIM</sequence>
<dbReference type="EMBL" id="CAJNOC010006790">
    <property type="protein sequence ID" value="CAF1085979.1"/>
    <property type="molecule type" value="Genomic_DNA"/>
</dbReference>
<feature type="domain" description="HTH CENPB-type" evidence="3">
    <location>
        <begin position="89"/>
        <end position="166"/>
    </location>
</feature>
<evidence type="ECO:0000256" key="2">
    <source>
        <dbReference type="SAM" id="MobiDB-lite"/>
    </source>
</evidence>